<protein>
    <recommendedName>
        <fullName evidence="3">Lipoprotein</fullName>
    </recommendedName>
</protein>
<proteinExistence type="predicted"/>
<evidence type="ECO:0000313" key="2">
    <source>
        <dbReference type="Proteomes" id="UP001236369"/>
    </source>
</evidence>
<organism evidence="1 2">
    <name type="scientific">Methylobacterium persicinum</name>
    <dbReference type="NCBI Taxonomy" id="374426"/>
    <lineage>
        <taxon>Bacteria</taxon>
        <taxon>Pseudomonadati</taxon>
        <taxon>Pseudomonadota</taxon>
        <taxon>Alphaproteobacteria</taxon>
        <taxon>Hyphomicrobiales</taxon>
        <taxon>Methylobacteriaceae</taxon>
        <taxon>Methylobacterium</taxon>
    </lineage>
</organism>
<dbReference type="Proteomes" id="UP001236369">
    <property type="component" value="Unassembled WGS sequence"/>
</dbReference>
<keyword evidence="2" id="KW-1185">Reference proteome</keyword>
<sequence>MANEVSMRRRALSGCAGILLSFLSGCGGEGLPGIQVGSGEGGSTFGLDSLPFQIQRADGSVLTGHASVRLLRVSFFTRDAKGYVVCSGSFTLDLKHAPAPVSVDCTGAGILPGTVTTAWADHGEGSFTERSGGTATFRYGASLSPATGS</sequence>
<name>A0ABU0HHR3_9HYPH</name>
<comment type="caution">
    <text evidence="1">The sequence shown here is derived from an EMBL/GenBank/DDBJ whole genome shotgun (WGS) entry which is preliminary data.</text>
</comment>
<gene>
    <name evidence="1" type="ORF">QO016_001340</name>
</gene>
<accession>A0ABU0HHR3</accession>
<dbReference type="EMBL" id="JAUSVV010000002">
    <property type="protein sequence ID" value="MDQ0441857.1"/>
    <property type="molecule type" value="Genomic_DNA"/>
</dbReference>
<reference evidence="1 2" key="1">
    <citation type="submission" date="2023-07" db="EMBL/GenBank/DDBJ databases">
        <title>Genomic Encyclopedia of Type Strains, Phase IV (KMG-IV): sequencing the most valuable type-strain genomes for metagenomic binning, comparative biology and taxonomic classification.</title>
        <authorList>
            <person name="Goeker M."/>
        </authorList>
    </citation>
    <scope>NUCLEOTIDE SEQUENCE [LARGE SCALE GENOMIC DNA]</scope>
    <source>
        <strain evidence="1 2">DSM 19562</strain>
    </source>
</reference>
<evidence type="ECO:0000313" key="1">
    <source>
        <dbReference type="EMBL" id="MDQ0441857.1"/>
    </source>
</evidence>
<dbReference type="RefSeq" id="WP_238248892.1">
    <property type="nucleotide sequence ID" value="NZ_BPQX01000023.1"/>
</dbReference>
<evidence type="ECO:0008006" key="3">
    <source>
        <dbReference type="Google" id="ProtNLM"/>
    </source>
</evidence>